<dbReference type="GO" id="GO:0009244">
    <property type="term" value="P:lipopolysaccharide core region biosynthetic process"/>
    <property type="evidence" value="ECO:0007669"/>
    <property type="project" value="UniProtKB-UniRule"/>
</dbReference>
<comment type="catalytic activity">
    <reaction evidence="6 9">
        <text>lipid IVA (E. coli) + CMP-3-deoxy-beta-D-manno-octulosonate = alpha-Kdo-(2-&gt;6)-lipid IVA (E. coli) + CMP + H(+)</text>
        <dbReference type="Rhea" id="RHEA:28066"/>
        <dbReference type="ChEBI" id="CHEBI:15378"/>
        <dbReference type="ChEBI" id="CHEBI:58603"/>
        <dbReference type="ChEBI" id="CHEBI:60364"/>
        <dbReference type="ChEBI" id="CHEBI:60377"/>
        <dbReference type="ChEBI" id="CHEBI:85987"/>
        <dbReference type="EC" id="2.4.99.12"/>
    </reaction>
</comment>
<keyword evidence="4 9" id="KW-0808">Transferase</keyword>
<evidence type="ECO:0000256" key="4">
    <source>
        <dbReference type="ARBA" id="ARBA00022679"/>
    </source>
</evidence>
<dbReference type="InterPro" id="IPR007507">
    <property type="entry name" value="Glycos_transf_N"/>
</dbReference>
<dbReference type="FunFam" id="3.40.50.11720:FF:000001">
    <property type="entry name" value="3-deoxy-D-manno-octulosonic acid transferase"/>
    <property type="match status" value="1"/>
</dbReference>
<evidence type="ECO:0000256" key="1">
    <source>
        <dbReference type="ARBA" id="ARBA00004713"/>
    </source>
</evidence>
<keyword evidence="9" id="KW-0812">Transmembrane</keyword>
<sequence length="435" mass="48038">MFVSTSTRTPQFTPSWSQSLMRGVYSVAMLLVIPFMLLKLFRRNTDTTQSVWVQLAQRFGAVPRPAQSGGYLFHCVSVGEVVAASCVIKALQQQSPDTPVMVTTTTTTGAERVRAIFGNSVQHSYLPADLPFTMGRMLARVKPQAVIITEVELWPNLLHRCCQQHIPVILINARMTDRSARRYQKVPALFAPMMQQLTQVCAQGQRDYDNYLLLGMPAERLLLTHNIKFDQAVDSSTTEPLLTLMSSRRVVVAGSTHEPEEQVLLDTVAAHRKRFPELLLVLVPRHPDRFEAVATMLNEQNVRFVRSSVTRQIEHDCQVVLVDEMGLLTAAYQQAHITFVGGSLADRGGHNALEPAAASKPVIMGPHIYNNPVICAYLQEQGALKLVTGTPELITVLDKWLSKPTAAEAAGQAGYQVLQNNKGALAKTLACITSL</sequence>
<dbReference type="NCBIfam" id="NF004388">
    <property type="entry name" value="PRK05749.1-4"/>
    <property type="match status" value="1"/>
</dbReference>
<feature type="transmembrane region" description="Helical" evidence="9">
    <location>
        <begin position="20"/>
        <end position="41"/>
    </location>
</feature>
<dbReference type="InterPro" id="IPR039901">
    <property type="entry name" value="Kdotransferase"/>
</dbReference>
<dbReference type="Proteomes" id="UP000595095">
    <property type="component" value="Chromosome"/>
</dbReference>
<keyword evidence="12" id="KW-1185">Reference proteome</keyword>
<dbReference type="GO" id="GO:0005886">
    <property type="term" value="C:plasma membrane"/>
    <property type="evidence" value="ECO:0007669"/>
    <property type="project" value="UniProtKB-SubCell"/>
</dbReference>
<protein>
    <recommendedName>
        <fullName evidence="3 9">3-deoxy-D-manno-octulosonic acid transferase</fullName>
        <shortName evidence="9">Kdo transferase</shortName>
        <ecNumber evidence="2 9">2.4.99.12</ecNumber>
    </recommendedName>
    <alternativeName>
        <fullName evidence="5 9">Lipid IV(A) 3-deoxy-D-manno-octulosonic acid transferase</fullName>
    </alternativeName>
</protein>
<evidence type="ECO:0000313" key="11">
    <source>
        <dbReference type="EMBL" id="QPG05468.1"/>
    </source>
</evidence>
<dbReference type="PANTHER" id="PTHR42755">
    <property type="entry name" value="3-DEOXY-MANNO-OCTULOSONATE CYTIDYLYLTRANSFERASE"/>
    <property type="match status" value="1"/>
</dbReference>
<keyword evidence="9" id="KW-1133">Transmembrane helix</keyword>
<evidence type="ECO:0000313" key="12">
    <source>
        <dbReference type="Proteomes" id="UP000595095"/>
    </source>
</evidence>
<evidence type="ECO:0000256" key="2">
    <source>
        <dbReference type="ARBA" id="ARBA00012621"/>
    </source>
</evidence>
<organism evidence="11 12">
    <name type="scientific">Salinimonas marina</name>
    <dbReference type="NCBI Taxonomy" id="2785918"/>
    <lineage>
        <taxon>Bacteria</taxon>
        <taxon>Pseudomonadati</taxon>
        <taxon>Pseudomonadota</taxon>
        <taxon>Gammaproteobacteria</taxon>
        <taxon>Alteromonadales</taxon>
        <taxon>Alteromonadaceae</taxon>
        <taxon>Alteromonas/Salinimonas group</taxon>
        <taxon>Salinimonas</taxon>
    </lineage>
</organism>
<dbReference type="Pfam" id="PF04413">
    <property type="entry name" value="Glycos_transf_N"/>
    <property type="match status" value="1"/>
</dbReference>
<keyword evidence="9" id="KW-0472">Membrane</keyword>
<dbReference type="InterPro" id="IPR038107">
    <property type="entry name" value="Glycos_transf_N_sf"/>
</dbReference>
<gene>
    <name evidence="11" type="primary">waaA</name>
    <name evidence="11" type="ORF">IT774_15455</name>
</gene>
<feature type="site" description="Transition state stabilizer" evidence="8">
    <location>
        <position position="150"/>
    </location>
</feature>
<evidence type="ECO:0000256" key="5">
    <source>
        <dbReference type="ARBA" id="ARBA00031445"/>
    </source>
</evidence>
<proteinExistence type="inferred from homology"/>
<dbReference type="KEGG" id="smaa:IT774_15455"/>
<comment type="similarity">
    <text evidence="9">Belongs to the glycosyltransferase group 1 family.</text>
</comment>
<dbReference type="AlphaFoldDB" id="A0A7S9DX18"/>
<comment type="function">
    <text evidence="9">Involved in lipopolysaccharide (LPS) biosynthesis. Catalyzes the transfer of 3-deoxy-D-manno-octulosonate (Kdo) residue(s) from CMP-Kdo to lipid IV(A), the tetraacyldisaccharide-1,4'-bisphosphate precursor of lipid A.</text>
</comment>
<dbReference type="EC" id="2.4.99.12" evidence="2 9"/>
<evidence type="ECO:0000259" key="10">
    <source>
        <dbReference type="Pfam" id="PF04413"/>
    </source>
</evidence>
<comment type="pathway">
    <text evidence="1 9">Bacterial outer membrane biogenesis; LPS core biosynthesis.</text>
</comment>
<evidence type="ECO:0000256" key="9">
    <source>
        <dbReference type="RuleBase" id="RU365103"/>
    </source>
</evidence>
<keyword evidence="9" id="KW-0448">Lipopolysaccharide biosynthesis</keyword>
<feature type="site" description="Transition state stabilizer" evidence="8">
    <location>
        <position position="228"/>
    </location>
</feature>
<dbReference type="Gene3D" id="3.40.50.2000">
    <property type="entry name" value="Glycogen Phosphorylase B"/>
    <property type="match status" value="1"/>
</dbReference>
<dbReference type="GO" id="GO:0009245">
    <property type="term" value="P:lipid A biosynthetic process"/>
    <property type="evidence" value="ECO:0007669"/>
    <property type="project" value="TreeGrafter"/>
</dbReference>
<dbReference type="GO" id="GO:0043842">
    <property type="term" value="F:Kdo transferase activity"/>
    <property type="evidence" value="ECO:0007669"/>
    <property type="project" value="UniProtKB-EC"/>
</dbReference>
<name>A0A7S9DX18_9ALTE</name>
<dbReference type="Gene3D" id="3.40.50.11720">
    <property type="entry name" value="3-Deoxy-D-manno-octulosonic-acid transferase, N-terminal domain"/>
    <property type="match status" value="1"/>
</dbReference>
<accession>A0A7S9DX18</accession>
<evidence type="ECO:0000256" key="6">
    <source>
        <dbReference type="ARBA" id="ARBA00049183"/>
    </source>
</evidence>
<evidence type="ECO:0000256" key="8">
    <source>
        <dbReference type="PIRSR" id="PIRSR639901-2"/>
    </source>
</evidence>
<dbReference type="SUPFAM" id="SSF53756">
    <property type="entry name" value="UDP-Glycosyltransferase/glycogen phosphorylase"/>
    <property type="match status" value="1"/>
</dbReference>
<dbReference type="EMBL" id="CP064795">
    <property type="protein sequence ID" value="QPG05468.1"/>
    <property type="molecule type" value="Genomic_DNA"/>
</dbReference>
<evidence type="ECO:0000256" key="3">
    <source>
        <dbReference type="ARBA" id="ARBA00019077"/>
    </source>
</evidence>
<dbReference type="CDD" id="cd01635">
    <property type="entry name" value="Glycosyltransferase_GTB-type"/>
    <property type="match status" value="1"/>
</dbReference>
<dbReference type="PANTHER" id="PTHR42755:SF1">
    <property type="entry name" value="3-DEOXY-D-MANNO-OCTULOSONIC ACID TRANSFERASE, MITOCHONDRIAL-RELATED"/>
    <property type="match status" value="1"/>
</dbReference>
<feature type="domain" description="3-deoxy-D-manno-octulosonic-acid transferase N-terminal" evidence="10">
    <location>
        <begin position="55"/>
        <end position="231"/>
    </location>
</feature>
<keyword evidence="9" id="KW-1003">Cell membrane</keyword>
<reference evidence="11 12" key="1">
    <citation type="submission" date="2020-11" db="EMBL/GenBank/DDBJ databases">
        <title>Complete genome sequence for Salinimonas sp. strain G2-b.</title>
        <authorList>
            <person name="Park S.-J."/>
        </authorList>
    </citation>
    <scope>NUCLEOTIDE SEQUENCE [LARGE SCALE GENOMIC DNA]</scope>
    <source>
        <strain evidence="11 12">G2-b</strain>
    </source>
</reference>
<keyword evidence="11" id="KW-0328">Glycosyltransferase</keyword>
<feature type="active site" description="Proton acceptor" evidence="7">
    <location>
        <position position="80"/>
    </location>
</feature>
<evidence type="ECO:0000256" key="7">
    <source>
        <dbReference type="PIRSR" id="PIRSR639901-1"/>
    </source>
</evidence>
<comment type="subcellular location">
    <subcellularLocation>
        <location evidence="9">Cell membrane</location>
    </subcellularLocation>
</comment>
<dbReference type="UniPathway" id="UPA00958"/>